<dbReference type="Proteomes" id="UP001054945">
    <property type="component" value="Unassembled WGS sequence"/>
</dbReference>
<dbReference type="EMBL" id="BPLR01010866">
    <property type="protein sequence ID" value="GIY42575.1"/>
    <property type="molecule type" value="Genomic_DNA"/>
</dbReference>
<dbReference type="AlphaFoldDB" id="A0AAV4TCW1"/>
<evidence type="ECO:0000313" key="1">
    <source>
        <dbReference type="EMBL" id="GIY42575.1"/>
    </source>
</evidence>
<organism evidence="1 2">
    <name type="scientific">Caerostris extrusa</name>
    <name type="common">Bark spider</name>
    <name type="synonym">Caerostris bankana</name>
    <dbReference type="NCBI Taxonomy" id="172846"/>
    <lineage>
        <taxon>Eukaryota</taxon>
        <taxon>Metazoa</taxon>
        <taxon>Ecdysozoa</taxon>
        <taxon>Arthropoda</taxon>
        <taxon>Chelicerata</taxon>
        <taxon>Arachnida</taxon>
        <taxon>Araneae</taxon>
        <taxon>Araneomorphae</taxon>
        <taxon>Entelegynae</taxon>
        <taxon>Araneoidea</taxon>
        <taxon>Araneidae</taxon>
        <taxon>Caerostris</taxon>
    </lineage>
</organism>
<accession>A0AAV4TCW1</accession>
<evidence type="ECO:0000313" key="2">
    <source>
        <dbReference type="Proteomes" id="UP001054945"/>
    </source>
</evidence>
<comment type="caution">
    <text evidence="1">The sequence shown here is derived from an EMBL/GenBank/DDBJ whole genome shotgun (WGS) entry which is preliminary data.</text>
</comment>
<proteinExistence type="predicted"/>
<gene>
    <name evidence="1" type="ORF">CEXT_404721</name>
</gene>
<keyword evidence="2" id="KW-1185">Reference proteome</keyword>
<protein>
    <submittedName>
        <fullName evidence="1">Uncharacterized protein</fullName>
    </submittedName>
</protein>
<sequence>MKCIAQNHPGRNESRKCVRKKLIFEYPAEEFERNTTIPQLWNKLATGPDRLPRMAKELFEKAGWEVQRCHADDTVPKKKKNQRMLFE</sequence>
<name>A0AAV4TCW1_CAEEX</name>
<reference evidence="1 2" key="1">
    <citation type="submission" date="2021-06" db="EMBL/GenBank/DDBJ databases">
        <title>Caerostris extrusa draft genome.</title>
        <authorList>
            <person name="Kono N."/>
            <person name="Arakawa K."/>
        </authorList>
    </citation>
    <scope>NUCLEOTIDE SEQUENCE [LARGE SCALE GENOMIC DNA]</scope>
</reference>